<dbReference type="KEGG" id="kko:Kkor_2084"/>
<dbReference type="Gene3D" id="1.10.1200.120">
    <property type="entry name" value="Large-conductance mechanosensitive channel, MscL, domain 1"/>
    <property type="match status" value="1"/>
</dbReference>
<dbReference type="InterPro" id="IPR037673">
    <property type="entry name" value="MSC/AndL"/>
</dbReference>
<evidence type="ECO:0000256" key="7">
    <source>
        <dbReference type="ARBA" id="ARBA00022989"/>
    </source>
</evidence>
<dbReference type="GO" id="GO:0008381">
    <property type="term" value="F:mechanosensitive monoatomic ion channel activity"/>
    <property type="evidence" value="ECO:0007669"/>
    <property type="project" value="UniProtKB-UniRule"/>
</dbReference>
<keyword evidence="11" id="KW-0997">Cell inner membrane</keyword>
<evidence type="ECO:0000256" key="6">
    <source>
        <dbReference type="ARBA" id="ARBA00022692"/>
    </source>
</evidence>
<dbReference type="InterPro" id="IPR036019">
    <property type="entry name" value="MscL_channel"/>
</dbReference>
<keyword evidence="6 11" id="KW-0812">Transmembrane</keyword>
<organism evidence="12 13">
    <name type="scientific">Kangiella koreensis (strain DSM 16069 / JCM 12317 / KCTC 12182 / SW-125)</name>
    <dbReference type="NCBI Taxonomy" id="523791"/>
    <lineage>
        <taxon>Bacteria</taxon>
        <taxon>Pseudomonadati</taxon>
        <taxon>Pseudomonadota</taxon>
        <taxon>Gammaproteobacteria</taxon>
        <taxon>Kangiellales</taxon>
        <taxon>Kangiellaceae</taxon>
        <taxon>Kangiella</taxon>
    </lineage>
</organism>
<evidence type="ECO:0000256" key="3">
    <source>
        <dbReference type="ARBA" id="ARBA00011255"/>
    </source>
</evidence>
<dbReference type="SUPFAM" id="SSF81330">
    <property type="entry name" value="Gated mechanosensitive channel"/>
    <property type="match status" value="1"/>
</dbReference>
<comment type="similarity">
    <text evidence="2 11">Belongs to the MscL family.</text>
</comment>
<evidence type="ECO:0000256" key="9">
    <source>
        <dbReference type="ARBA" id="ARBA00023136"/>
    </source>
</evidence>
<dbReference type="GO" id="GO:0005886">
    <property type="term" value="C:plasma membrane"/>
    <property type="evidence" value="ECO:0007669"/>
    <property type="project" value="UniProtKB-SubCell"/>
</dbReference>
<dbReference type="STRING" id="523791.Kkor_2084"/>
<dbReference type="HAMAP" id="MF_00115">
    <property type="entry name" value="MscL"/>
    <property type="match status" value="1"/>
</dbReference>
<keyword evidence="7 11" id="KW-1133">Transmembrane helix</keyword>
<dbReference type="HOGENOM" id="CLU_095787_0_0_6"/>
<keyword evidence="5 11" id="KW-1003">Cell membrane</keyword>
<evidence type="ECO:0000256" key="11">
    <source>
        <dbReference type="HAMAP-Rule" id="MF_00115"/>
    </source>
</evidence>
<sequence>MGMVSEFKKFAMKGNVVDMAVGIIIGAAFGKIVSSFVNDVLMPPLGILLGGMDFKDLAFTIKEAAGDQAAVNLNYGSFIQTAIDFIIIAFAIFMMIKAMNRLSRKEEEKPAAPPKPTVEQELLTEIRDLLKKDQV</sequence>
<dbReference type="NCBIfam" id="NF001843">
    <property type="entry name" value="PRK00567.1-4"/>
    <property type="match status" value="1"/>
</dbReference>
<evidence type="ECO:0000313" key="12">
    <source>
        <dbReference type="EMBL" id="ACV27494.1"/>
    </source>
</evidence>
<dbReference type="InterPro" id="IPR001185">
    <property type="entry name" value="MS_channel"/>
</dbReference>
<evidence type="ECO:0000256" key="5">
    <source>
        <dbReference type="ARBA" id="ARBA00022475"/>
    </source>
</evidence>
<protein>
    <recommendedName>
        <fullName evidence="11">Large-conductance mechanosensitive channel</fullName>
    </recommendedName>
</protein>
<dbReference type="PRINTS" id="PR01264">
    <property type="entry name" value="MECHCHANNEL"/>
</dbReference>
<dbReference type="AlphaFoldDB" id="C7R738"/>
<dbReference type="InterPro" id="IPR019823">
    <property type="entry name" value="Mechanosensitive_channel_CS"/>
</dbReference>
<keyword evidence="13" id="KW-1185">Reference proteome</keyword>
<dbReference type="FunCoup" id="C7R738">
    <property type="interactions" value="260"/>
</dbReference>
<evidence type="ECO:0000256" key="2">
    <source>
        <dbReference type="ARBA" id="ARBA00007254"/>
    </source>
</evidence>
<dbReference type="InParanoid" id="C7R738"/>
<comment type="subcellular location">
    <subcellularLocation>
        <location evidence="11">Cell inner membrane</location>
        <topology evidence="11">Multi-pass membrane protein</topology>
    </subcellularLocation>
    <subcellularLocation>
        <location evidence="1">Cell membrane</location>
        <topology evidence="1">Multi-pass membrane protein</topology>
    </subcellularLocation>
</comment>
<dbReference type="NCBIfam" id="TIGR00220">
    <property type="entry name" value="mscL"/>
    <property type="match status" value="1"/>
</dbReference>
<dbReference type="PANTHER" id="PTHR30266:SF2">
    <property type="entry name" value="LARGE-CONDUCTANCE MECHANOSENSITIVE CHANNEL"/>
    <property type="match status" value="1"/>
</dbReference>
<dbReference type="FunFam" id="1.10.1200.120:FF:000001">
    <property type="entry name" value="Large-conductance mechanosensitive channel"/>
    <property type="match status" value="1"/>
</dbReference>
<accession>C7R738</accession>
<dbReference type="PANTHER" id="PTHR30266">
    <property type="entry name" value="MECHANOSENSITIVE CHANNEL MSCL"/>
    <property type="match status" value="1"/>
</dbReference>
<reference evidence="12 13" key="1">
    <citation type="journal article" date="2009" name="Stand. Genomic Sci.">
        <title>Complete genome sequence of Kangiella koreensis type strain (SW-125).</title>
        <authorList>
            <person name="Han C."/>
            <person name="Sikorski J."/>
            <person name="Lapidus A."/>
            <person name="Nolan M."/>
            <person name="Glavina Del Rio T."/>
            <person name="Tice H."/>
            <person name="Cheng J.F."/>
            <person name="Lucas S."/>
            <person name="Chen F."/>
            <person name="Copeland A."/>
            <person name="Ivanova N."/>
            <person name="Mavromatis K."/>
            <person name="Ovchinnikova G."/>
            <person name="Pati A."/>
            <person name="Bruce D."/>
            <person name="Goodwin L."/>
            <person name="Pitluck S."/>
            <person name="Chen A."/>
            <person name="Palaniappan K."/>
            <person name="Land M."/>
            <person name="Hauser L."/>
            <person name="Chang Y.J."/>
            <person name="Jeffries C.D."/>
            <person name="Chain P."/>
            <person name="Saunders E."/>
            <person name="Brettin T."/>
            <person name="Goker M."/>
            <person name="Tindall B.J."/>
            <person name="Bristow J."/>
            <person name="Eisen J.A."/>
            <person name="Markowitz V."/>
            <person name="Hugenholtz P."/>
            <person name="Kyrpides N.C."/>
            <person name="Klenk H.P."/>
            <person name="Detter J.C."/>
        </authorList>
    </citation>
    <scope>NUCLEOTIDE SEQUENCE [LARGE SCALE GENOMIC DNA]</scope>
    <source>
        <strain evidence="13">DSM 16069 / KCTC 12182 / SW-125</strain>
    </source>
</reference>
<evidence type="ECO:0000256" key="4">
    <source>
        <dbReference type="ARBA" id="ARBA00022448"/>
    </source>
</evidence>
<gene>
    <name evidence="11" type="primary">mscL</name>
    <name evidence="12" type="ordered locus">Kkor_2084</name>
</gene>
<dbReference type="EMBL" id="CP001707">
    <property type="protein sequence ID" value="ACV27494.1"/>
    <property type="molecule type" value="Genomic_DNA"/>
</dbReference>
<feature type="transmembrane region" description="Helical" evidence="11">
    <location>
        <begin position="78"/>
        <end position="96"/>
    </location>
</feature>
<proteinExistence type="inferred from homology"/>
<dbReference type="RefSeq" id="WP_015781099.1">
    <property type="nucleotide sequence ID" value="NC_013166.1"/>
</dbReference>
<dbReference type="PROSITE" id="PS01327">
    <property type="entry name" value="MSCL"/>
    <property type="match status" value="1"/>
</dbReference>
<feature type="transmembrane region" description="Helical" evidence="11">
    <location>
        <begin position="16"/>
        <end position="37"/>
    </location>
</feature>
<dbReference type="Pfam" id="PF01741">
    <property type="entry name" value="MscL"/>
    <property type="match status" value="1"/>
</dbReference>
<comment type="function">
    <text evidence="11">Channel that opens in response to stretch forces in the membrane lipid bilayer. May participate in the regulation of osmotic pressure changes within the cell.</text>
</comment>
<comment type="subunit">
    <text evidence="3 11">Homopentamer.</text>
</comment>
<keyword evidence="4 11" id="KW-0813">Transport</keyword>
<dbReference type="Proteomes" id="UP000001231">
    <property type="component" value="Chromosome"/>
</dbReference>
<keyword evidence="8 11" id="KW-0406">Ion transport</keyword>
<keyword evidence="10 11" id="KW-0407">Ion channel</keyword>
<keyword evidence="9 11" id="KW-0472">Membrane</keyword>
<dbReference type="eggNOG" id="COG1970">
    <property type="taxonomic scope" value="Bacteria"/>
</dbReference>
<evidence type="ECO:0000256" key="8">
    <source>
        <dbReference type="ARBA" id="ARBA00023065"/>
    </source>
</evidence>
<name>C7R738_KANKD</name>
<evidence type="ECO:0000256" key="10">
    <source>
        <dbReference type="ARBA" id="ARBA00023303"/>
    </source>
</evidence>
<dbReference type="OrthoDB" id="9810350at2"/>
<evidence type="ECO:0000313" key="13">
    <source>
        <dbReference type="Proteomes" id="UP000001231"/>
    </source>
</evidence>
<evidence type="ECO:0000256" key="1">
    <source>
        <dbReference type="ARBA" id="ARBA00004651"/>
    </source>
</evidence>